<gene>
    <name evidence="1" type="ORF">JD79_03586</name>
</gene>
<evidence type="ECO:0000313" key="1">
    <source>
        <dbReference type="EMBL" id="PWW24407.1"/>
    </source>
</evidence>
<keyword evidence="2" id="KW-1185">Reference proteome</keyword>
<evidence type="ECO:0000313" key="2">
    <source>
        <dbReference type="Proteomes" id="UP000246661"/>
    </source>
</evidence>
<dbReference type="AlphaFoldDB" id="A0A317QNI6"/>
<dbReference type="EMBL" id="QGTX01000001">
    <property type="protein sequence ID" value="PWW24407.1"/>
    <property type="molecule type" value="Genomic_DNA"/>
</dbReference>
<accession>A0A317QNI6</accession>
<comment type="caution">
    <text evidence="1">The sequence shown here is derived from an EMBL/GenBank/DDBJ whole genome shotgun (WGS) entry which is preliminary data.</text>
</comment>
<sequence length="127" mass="13230">MTMTEGTLRPDALAVRDGRLTVAVHLPWYRSLPVSCLESLDVTVDGAPVAVRALAVGGFTGSLADAAASAAWWDLRDTLDAALDTAGTPGAAHVVEVALAVRIPYIQQAPGVPLVQRATVRTEATAR</sequence>
<reference evidence="2" key="1">
    <citation type="submission" date="2018-05" db="EMBL/GenBank/DDBJ databases">
        <authorList>
            <person name="Klenk H.-P."/>
            <person name="Huntemann M."/>
            <person name="Clum A."/>
            <person name="Pillay M."/>
            <person name="Palaniappan K."/>
            <person name="Varghese N."/>
            <person name="Mikhailova N."/>
            <person name="Stamatis D."/>
            <person name="Reddy T."/>
            <person name="Daum C."/>
            <person name="Shapiro N."/>
            <person name="Ivanova N."/>
            <person name="Kyrpides N."/>
            <person name="Woyke T."/>
        </authorList>
    </citation>
    <scope>NUCLEOTIDE SEQUENCE [LARGE SCALE GENOMIC DNA]</scope>
    <source>
        <strain evidence="2">DSM 45417</strain>
    </source>
</reference>
<name>A0A317QNI6_9ACTN</name>
<dbReference type="Proteomes" id="UP000246661">
    <property type="component" value="Unassembled WGS sequence"/>
</dbReference>
<dbReference type="RefSeq" id="WP_110006599.1">
    <property type="nucleotide sequence ID" value="NZ_QGTX01000001.1"/>
</dbReference>
<organism evidence="1 2">
    <name type="scientific">Geodermatophilus normandii</name>
    <dbReference type="NCBI Taxonomy" id="1137989"/>
    <lineage>
        <taxon>Bacteria</taxon>
        <taxon>Bacillati</taxon>
        <taxon>Actinomycetota</taxon>
        <taxon>Actinomycetes</taxon>
        <taxon>Geodermatophilales</taxon>
        <taxon>Geodermatophilaceae</taxon>
        <taxon>Geodermatophilus</taxon>
    </lineage>
</organism>
<protein>
    <submittedName>
        <fullName evidence="1">Uncharacterized protein</fullName>
    </submittedName>
</protein>
<proteinExistence type="predicted"/>
<dbReference type="OrthoDB" id="4940614at2"/>